<dbReference type="KEGG" id="afx:JZ786_06565"/>
<accession>A0A9X7W1T0</accession>
<dbReference type="AlphaFoldDB" id="A0A9X7W1T0"/>
<evidence type="ECO:0000313" key="2">
    <source>
        <dbReference type="Proteomes" id="UP000663505"/>
    </source>
</evidence>
<dbReference type="EMBL" id="CP071182">
    <property type="protein sequence ID" value="QSO48627.1"/>
    <property type="molecule type" value="Genomic_DNA"/>
</dbReference>
<sequence>MPSVILIGAVNSNTPQQNTGMFIGEYNFGGWDANMKLNQGHGGLYGFFNVIPLQLNINLDNMEVIDGVINDQDIKPVASANL</sequence>
<name>A0A9X7W1T0_9BACL</name>
<protein>
    <submittedName>
        <fullName evidence="1">Uncharacterized protein</fullName>
    </submittedName>
</protein>
<keyword evidence="2" id="KW-1185">Reference proteome</keyword>
<evidence type="ECO:0000313" key="1">
    <source>
        <dbReference type="EMBL" id="QSO48627.1"/>
    </source>
</evidence>
<proteinExistence type="predicted"/>
<dbReference type="RefSeq" id="WP_206657957.1">
    <property type="nucleotide sequence ID" value="NZ_CP071182.1"/>
</dbReference>
<dbReference type="Proteomes" id="UP000663505">
    <property type="component" value="Chromosome"/>
</dbReference>
<organism evidence="1 2">
    <name type="scientific">Alicyclobacillus mengziensis</name>
    <dbReference type="NCBI Taxonomy" id="2931921"/>
    <lineage>
        <taxon>Bacteria</taxon>
        <taxon>Bacillati</taxon>
        <taxon>Bacillota</taxon>
        <taxon>Bacilli</taxon>
        <taxon>Bacillales</taxon>
        <taxon>Alicyclobacillaceae</taxon>
        <taxon>Alicyclobacillus</taxon>
    </lineage>
</organism>
<reference evidence="1 2" key="1">
    <citation type="submission" date="2021-02" db="EMBL/GenBank/DDBJ databases">
        <title>Alicyclobacillus curvatus sp. nov. and Alicyclobacillus mengziensis sp. nov., two acidophilic bacteria isolated from acid mine drainage.</title>
        <authorList>
            <person name="Huang Y."/>
        </authorList>
    </citation>
    <scope>NUCLEOTIDE SEQUENCE [LARGE SCALE GENOMIC DNA]</scope>
    <source>
        <strain evidence="1 2">S30H14</strain>
    </source>
</reference>
<gene>
    <name evidence="1" type="ORF">JZ786_06565</name>
</gene>